<dbReference type="Pfam" id="PF04069">
    <property type="entry name" value="OpuAC"/>
    <property type="match status" value="1"/>
</dbReference>
<evidence type="ECO:0000313" key="10">
    <source>
        <dbReference type="EMBL" id="QFR22739.1"/>
    </source>
</evidence>
<dbReference type="Gene3D" id="3.40.190.10">
    <property type="entry name" value="Periplasmic binding protein-like II"/>
    <property type="match status" value="1"/>
</dbReference>
<comment type="subcellular location">
    <subcellularLocation>
        <location evidence="8">Cell membrane</location>
        <topology evidence="8">Multi-pass membrane protein</topology>
    </subcellularLocation>
    <subcellularLocation>
        <location evidence="1">Membrane</location>
        <topology evidence="1">Multi-pass membrane protein</topology>
    </subcellularLocation>
</comment>
<dbReference type="SUPFAM" id="SSF53850">
    <property type="entry name" value="Periplasmic binding protein-like II"/>
    <property type="match status" value="1"/>
</dbReference>
<keyword evidence="4 8" id="KW-1133">Transmembrane helix</keyword>
<evidence type="ECO:0000256" key="8">
    <source>
        <dbReference type="RuleBase" id="RU363032"/>
    </source>
</evidence>
<comment type="similarity">
    <text evidence="8">Belongs to the binding-protein-dependent transport system permease family.</text>
</comment>
<evidence type="ECO:0000259" key="9">
    <source>
        <dbReference type="PROSITE" id="PS50928"/>
    </source>
</evidence>
<dbReference type="KEGG" id="lhb:D1010_04395"/>
<gene>
    <name evidence="10" type="ORF">D1010_04395</name>
</gene>
<evidence type="ECO:0000256" key="7">
    <source>
        <dbReference type="ARBA" id="ARBA00035652"/>
    </source>
</evidence>
<dbReference type="AlphaFoldDB" id="A0A5P8M2M6"/>
<feature type="transmembrane region" description="Helical" evidence="8">
    <location>
        <begin position="57"/>
        <end position="78"/>
    </location>
</feature>
<dbReference type="Gene3D" id="3.40.190.120">
    <property type="entry name" value="Osmoprotection protein (prox), domain 2"/>
    <property type="match status" value="1"/>
</dbReference>
<keyword evidence="2 8" id="KW-0813">Transport</keyword>
<feature type="transmembrane region" description="Helical" evidence="8">
    <location>
        <begin position="178"/>
        <end position="201"/>
    </location>
</feature>
<dbReference type="PROSITE" id="PS50928">
    <property type="entry name" value="ABC_TM1"/>
    <property type="match status" value="1"/>
</dbReference>
<dbReference type="InterPro" id="IPR051204">
    <property type="entry name" value="ABC_transp_perm/SBD"/>
</dbReference>
<dbReference type="InterPro" id="IPR007210">
    <property type="entry name" value="ABC_Gly_betaine_transp_sub-bd"/>
</dbReference>
<dbReference type="CDD" id="cd13610">
    <property type="entry name" value="PBP2_ChoS"/>
    <property type="match status" value="1"/>
</dbReference>
<dbReference type="GO" id="GO:0031460">
    <property type="term" value="P:glycine betaine transport"/>
    <property type="evidence" value="ECO:0007669"/>
    <property type="project" value="TreeGrafter"/>
</dbReference>
<dbReference type="FunFam" id="1.10.3720.10:FF:000001">
    <property type="entry name" value="Glycine betaine ABC transporter, permease"/>
    <property type="match status" value="1"/>
</dbReference>
<feature type="transmembrane region" description="Helical" evidence="8">
    <location>
        <begin position="84"/>
        <end position="104"/>
    </location>
</feature>
<dbReference type="GO" id="GO:0043190">
    <property type="term" value="C:ATP-binding cassette (ABC) transporter complex"/>
    <property type="evidence" value="ECO:0007669"/>
    <property type="project" value="InterPro"/>
</dbReference>
<evidence type="ECO:0000256" key="1">
    <source>
        <dbReference type="ARBA" id="ARBA00004141"/>
    </source>
</evidence>
<proteinExistence type="inferred from homology"/>
<feature type="transmembrane region" description="Helical" evidence="8">
    <location>
        <begin position="25"/>
        <end position="45"/>
    </location>
</feature>
<dbReference type="EMBL" id="CP045143">
    <property type="protein sequence ID" value="QFR22739.1"/>
    <property type="molecule type" value="Genomic_DNA"/>
</dbReference>
<dbReference type="CDD" id="cd06261">
    <property type="entry name" value="TM_PBP2"/>
    <property type="match status" value="1"/>
</dbReference>
<evidence type="ECO:0000256" key="2">
    <source>
        <dbReference type="ARBA" id="ARBA00022448"/>
    </source>
</evidence>
<evidence type="ECO:0000256" key="4">
    <source>
        <dbReference type="ARBA" id="ARBA00022989"/>
    </source>
</evidence>
<protein>
    <submittedName>
        <fullName evidence="10">ABC transporter permease subunit</fullName>
    </submittedName>
</protein>
<dbReference type="Pfam" id="PF00528">
    <property type="entry name" value="BPD_transp_1"/>
    <property type="match status" value="1"/>
</dbReference>
<comment type="similarity">
    <text evidence="6">In the C-terminal section; belongs to the OsmX family.</text>
</comment>
<reference evidence="10 11" key="1">
    <citation type="submission" date="2019-10" db="EMBL/GenBank/DDBJ databases">
        <title>The completed genome of Lactobacillus harbinensis M1.</title>
        <authorList>
            <person name="Zheng Y."/>
        </authorList>
    </citation>
    <scope>NUCLEOTIDE SEQUENCE [LARGE SCALE GENOMIC DNA]</scope>
    <source>
        <strain evidence="10 11">M1</strain>
    </source>
</reference>
<feature type="domain" description="ABC transmembrane type-1" evidence="9">
    <location>
        <begin position="19"/>
        <end position="202"/>
    </location>
</feature>
<evidence type="ECO:0000256" key="6">
    <source>
        <dbReference type="ARBA" id="ARBA00035642"/>
    </source>
</evidence>
<dbReference type="InterPro" id="IPR000515">
    <property type="entry name" value="MetI-like"/>
</dbReference>
<dbReference type="PANTHER" id="PTHR30177">
    <property type="entry name" value="GLYCINE BETAINE/L-PROLINE TRANSPORT SYSTEM PERMEASE PROTEIN PROW"/>
    <property type="match status" value="1"/>
</dbReference>
<feature type="transmembrane region" description="Helical" evidence="8">
    <location>
        <begin position="208"/>
        <end position="229"/>
    </location>
</feature>
<dbReference type="InterPro" id="IPR058089">
    <property type="entry name" value="EgtUBC_SBD"/>
</dbReference>
<organism evidence="10 11">
    <name type="scientific">Schleiferilactobacillus harbinensis</name>
    <dbReference type="NCBI Taxonomy" id="304207"/>
    <lineage>
        <taxon>Bacteria</taxon>
        <taxon>Bacillati</taxon>
        <taxon>Bacillota</taxon>
        <taxon>Bacilli</taxon>
        <taxon>Lactobacillales</taxon>
        <taxon>Lactobacillaceae</taxon>
        <taxon>Schleiferilactobacillus</taxon>
    </lineage>
</organism>
<evidence type="ECO:0000256" key="5">
    <source>
        <dbReference type="ARBA" id="ARBA00023136"/>
    </source>
</evidence>
<dbReference type="Gene3D" id="1.10.3720.10">
    <property type="entry name" value="MetI-like"/>
    <property type="match status" value="1"/>
</dbReference>
<dbReference type="InterPro" id="IPR035906">
    <property type="entry name" value="MetI-like_sf"/>
</dbReference>
<feature type="transmembrane region" description="Helical" evidence="8">
    <location>
        <begin position="145"/>
        <end position="172"/>
    </location>
</feature>
<accession>A0A5P8M2M6</accession>
<sequence length="512" mass="55754">MNTLIQTLVSKRQELLLAVGQHVQLSLIALIIAMMIAIPLAVIVARHQRTAAILTQIAGVLQTIPSLALLGLLIPFVGIGMAPAIIALVIYAILPIFSGTLTGLTGIDSVFEEAADAFGMTAREKLLRFELPLAMPTMLAGIRQALVMIIGTATLAALIGAGGLGSFILLGIDRNNNALILIGAIASGLLAITLSSALYLIQHNRLRSVFTVSVIVLISWIGLTFYQAVKPTPQTIIIAGKLGSEPDILINMYKDLIQHAEPGTKVILKPNFGQTSFLFNALKAKQITMYPEFTGTVLESLVKPAKGQQEISASPAQLYGYAKNDLRQQFRMTYLPPMAYNNTYAIVVKKAYAQAHRIKTITDLRPLTANLLGGFDLEFLDRPDGYKGLASKYGLRFKTQSMDPGLRYEALNNGKITVTDGYSTDSQIRQFRLLALQDDRHLFPTYQGAPLMNTAFAQKNPHIVQALNVLAGKISEQDMQEMNYEVNVKQLSAANVARHYLTTHQLLGGGKK</sequence>
<dbReference type="GO" id="GO:0022857">
    <property type="term" value="F:transmembrane transporter activity"/>
    <property type="evidence" value="ECO:0007669"/>
    <property type="project" value="InterPro"/>
</dbReference>
<dbReference type="Proteomes" id="UP000326779">
    <property type="component" value="Chromosome"/>
</dbReference>
<dbReference type="RefSeq" id="WP_152260327.1">
    <property type="nucleotide sequence ID" value="NZ_CP045143.1"/>
</dbReference>
<keyword evidence="3 8" id="KW-0812">Transmembrane</keyword>
<name>A0A5P8M2M6_9LACO</name>
<keyword evidence="5 8" id="KW-0472">Membrane</keyword>
<dbReference type="SUPFAM" id="SSF161098">
    <property type="entry name" value="MetI-like"/>
    <property type="match status" value="1"/>
</dbReference>
<evidence type="ECO:0000313" key="11">
    <source>
        <dbReference type="Proteomes" id="UP000326779"/>
    </source>
</evidence>
<comment type="similarity">
    <text evidence="7">In the N-terminal section; belongs to the binding-protein-dependent transport system permease family.</text>
</comment>
<dbReference type="PANTHER" id="PTHR30177:SF4">
    <property type="entry name" value="OSMOPROTECTANT IMPORT PERMEASE PROTEIN OSMW"/>
    <property type="match status" value="1"/>
</dbReference>
<evidence type="ECO:0000256" key="3">
    <source>
        <dbReference type="ARBA" id="ARBA00022692"/>
    </source>
</evidence>